<feature type="domain" description="RNA polymerase sigma-70" evidence="6">
    <location>
        <begin position="41"/>
        <end position="54"/>
    </location>
</feature>
<keyword evidence="8" id="KW-1185">Reference proteome</keyword>
<dbReference type="InterPro" id="IPR001387">
    <property type="entry name" value="Cro/C1-type_HTH"/>
</dbReference>
<dbReference type="InterPro" id="IPR013325">
    <property type="entry name" value="RNA_pol_sigma_r2"/>
</dbReference>
<evidence type="ECO:0000256" key="4">
    <source>
        <dbReference type="ARBA" id="ARBA00023125"/>
    </source>
</evidence>
<keyword evidence="3" id="KW-0731">Sigma factor</keyword>
<evidence type="ECO:0000313" key="7">
    <source>
        <dbReference type="EMBL" id="OMD34640.1"/>
    </source>
</evidence>
<dbReference type="PROSITE" id="PS00715">
    <property type="entry name" value="SIGMA70_1"/>
    <property type="match status" value="1"/>
</dbReference>
<evidence type="ECO:0000256" key="5">
    <source>
        <dbReference type="ARBA" id="ARBA00023163"/>
    </source>
</evidence>
<keyword evidence="1" id="KW-0749">Sporulation</keyword>
<dbReference type="CDD" id="cd00093">
    <property type="entry name" value="HTH_XRE"/>
    <property type="match status" value="1"/>
</dbReference>
<dbReference type="Proteomes" id="UP000187158">
    <property type="component" value="Unassembled WGS sequence"/>
</dbReference>
<dbReference type="InterPro" id="IPR007627">
    <property type="entry name" value="RNA_pol_sigma70_r2"/>
</dbReference>
<evidence type="ECO:0000256" key="2">
    <source>
        <dbReference type="ARBA" id="ARBA00023015"/>
    </source>
</evidence>
<dbReference type="Gene3D" id="1.10.10.60">
    <property type="entry name" value="Homeodomain-like"/>
    <property type="match status" value="1"/>
</dbReference>
<evidence type="ECO:0000256" key="3">
    <source>
        <dbReference type="ARBA" id="ARBA00023082"/>
    </source>
</evidence>
<evidence type="ECO:0000313" key="8">
    <source>
        <dbReference type="Proteomes" id="UP000187158"/>
    </source>
</evidence>
<dbReference type="EMBL" id="MPVP01000050">
    <property type="protein sequence ID" value="OMD34640.1"/>
    <property type="molecule type" value="Genomic_DNA"/>
</dbReference>
<dbReference type="NCBIfam" id="TIGR02937">
    <property type="entry name" value="sigma70-ECF"/>
    <property type="match status" value="1"/>
</dbReference>
<name>A0ABX3GQ91_9BACL</name>
<comment type="caution">
    <text evidence="7">The sequence shown here is derived from an EMBL/GenBank/DDBJ whole genome shotgun (WGS) entry which is preliminary data.</text>
</comment>
<dbReference type="SUPFAM" id="SSF88946">
    <property type="entry name" value="Sigma2 domain of RNA polymerase sigma factors"/>
    <property type="match status" value="1"/>
</dbReference>
<dbReference type="PANTHER" id="PTHR30376">
    <property type="entry name" value="SIGMA FACTOR RPOH HEAT SHOCK RELATED"/>
    <property type="match status" value="1"/>
</dbReference>
<organism evidence="7 8">
    <name type="scientific">Paenibacillus odorifer</name>
    <dbReference type="NCBI Taxonomy" id="189426"/>
    <lineage>
        <taxon>Bacteria</taxon>
        <taxon>Bacillati</taxon>
        <taxon>Bacillota</taxon>
        <taxon>Bacilli</taxon>
        <taxon>Bacillales</taxon>
        <taxon>Paenibacillaceae</taxon>
        <taxon>Paenibacillus</taxon>
    </lineage>
</organism>
<proteinExistence type="predicted"/>
<reference evidence="7 8" key="1">
    <citation type="submission" date="2016-11" db="EMBL/GenBank/DDBJ databases">
        <title>Paenibacillus species isolates.</title>
        <authorList>
            <person name="Beno S.M."/>
        </authorList>
    </citation>
    <scope>NUCLEOTIDE SEQUENCE [LARGE SCALE GENOMIC DNA]</scope>
    <source>
        <strain evidence="7 8">FSL H7-0433</strain>
    </source>
</reference>
<protein>
    <recommendedName>
        <fullName evidence="6">RNA polymerase sigma-70 domain-containing protein</fullName>
    </recommendedName>
</protein>
<evidence type="ECO:0000256" key="1">
    <source>
        <dbReference type="ARBA" id="ARBA00022969"/>
    </source>
</evidence>
<dbReference type="InterPro" id="IPR050813">
    <property type="entry name" value="Sigma-70_Factor"/>
</dbReference>
<gene>
    <name evidence="7" type="ORF">BSO21_10765</name>
</gene>
<dbReference type="Pfam" id="PF04542">
    <property type="entry name" value="Sigma70_r2"/>
    <property type="match status" value="1"/>
</dbReference>
<dbReference type="RefSeq" id="WP_076218649.1">
    <property type="nucleotide sequence ID" value="NZ_MPVP01000050.1"/>
</dbReference>
<keyword evidence="5" id="KW-0804">Transcription</keyword>
<evidence type="ECO:0000259" key="6">
    <source>
        <dbReference type="PROSITE" id="PS00715"/>
    </source>
</evidence>
<dbReference type="Gene3D" id="1.10.1740.10">
    <property type="match status" value="1"/>
</dbReference>
<keyword evidence="4" id="KW-0238">DNA-binding</keyword>
<keyword evidence="2" id="KW-0805">Transcription regulation</keyword>
<dbReference type="PANTHER" id="PTHR30376:SF3">
    <property type="entry name" value="RNA POLYMERASE SIGMA FACTOR RPOH"/>
    <property type="match status" value="1"/>
</dbReference>
<dbReference type="InterPro" id="IPR014284">
    <property type="entry name" value="RNA_pol_sigma-70_dom"/>
</dbReference>
<accession>A0ABX3GQ91</accession>
<dbReference type="InterPro" id="IPR000943">
    <property type="entry name" value="RNA_pol_sigma70"/>
</dbReference>
<sequence>MSATAITERQLTPDELIQNNMGLVGSIAHKINKTTGVEYLELFQEGSIGLIKAARTFDETKGFKFATYASRCITNEMLGYLRKGRRSIKCESLELIPNWHDRAGKCDGGMTSVEIDLKALMNIRGQEKRALMLIQSGLKQKEVAVEMGVTQSFISRLIERARTSYEQTSGFRF</sequence>